<evidence type="ECO:0000313" key="5">
    <source>
        <dbReference type="EMBL" id="MTI25487.1"/>
    </source>
</evidence>
<keyword evidence="6" id="KW-1185">Reference proteome</keyword>
<dbReference type="InterPro" id="IPR050204">
    <property type="entry name" value="AraC_XylS_family_regulators"/>
</dbReference>
<dbReference type="SMART" id="SM00342">
    <property type="entry name" value="HTH_ARAC"/>
    <property type="match status" value="1"/>
</dbReference>
<evidence type="ECO:0000313" key="6">
    <source>
        <dbReference type="Proteomes" id="UP000798808"/>
    </source>
</evidence>
<evidence type="ECO:0000256" key="2">
    <source>
        <dbReference type="ARBA" id="ARBA00023125"/>
    </source>
</evidence>
<dbReference type="PROSITE" id="PS00041">
    <property type="entry name" value="HTH_ARAC_FAMILY_1"/>
    <property type="match status" value="1"/>
</dbReference>
<protein>
    <submittedName>
        <fullName evidence="5">AraC family transcriptional regulator</fullName>
    </submittedName>
</protein>
<feature type="domain" description="HTH araC/xylS-type" evidence="4">
    <location>
        <begin position="199"/>
        <end position="297"/>
    </location>
</feature>
<sequence length="303" mass="34205">MILRQLPEAPPFIISEGSPYFSDHCLYVQAFDKDYSYPRHTTGLGLVAVQEGKAVFEVNEEHLYLDSNAFVFLNKGSQLSIKGEKKGVFIILYFNNVLSELIADSLFQRNSKPGKNIKDYHDYSLIEHVHYANASLKDFLPLLIDLGKSCASFHTLKADMLIRTILDNVILENFSAIQVSSKLGVVKNSTRVSLYKRLSMAKAWVEQNHASAVTVEEMADIAMINPYHFIRIFKKTYGLTPHQYLIEVRIDKARLLLSERGRSVSSVCHAVGFDSLSSFSRLFKARVGVSPRLYGEANISTEE</sequence>
<keyword evidence="3" id="KW-0804">Transcription</keyword>
<evidence type="ECO:0000256" key="1">
    <source>
        <dbReference type="ARBA" id="ARBA00023015"/>
    </source>
</evidence>
<comment type="caution">
    <text evidence="5">The sequence shown here is derived from an EMBL/GenBank/DDBJ whole genome shotgun (WGS) entry which is preliminary data.</text>
</comment>
<dbReference type="InterPro" id="IPR018060">
    <property type="entry name" value="HTH_AraC"/>
</dbReference>
<dbReference type="Gene3D" id="1.10.10.60">
    <property type="entry name" value="Homeodomain-like"/>
    <property type="match status" value="2"/>
</dbReference>
<dbReference type="EMBL" id="SMLW01000518">
    <property type="protein sequence ID" value="MTI25487.1"/>
    <property type="molecule type" value="Genomic_DNA"/>
</dbReference>
<evidence type="ECO:0000259" key="4">
    <source>
        <dbReference type="PROSITE" id="PS01124"/>
    </source>
</evidence>
<dbReference type="SUPFAM" id="SSF46689">
    <property type="entry name" value="Homeodomain-like"/>
    <property type="match status" value="2"/>
</dbReference>
<accession>A0ABW9RN02</accession>
<dbReference type="PANTHER" id="PTHR46796">
    <property type="entry name" value="HTH-TYPE TRANSCRIPTIONAL ACTIVATOR RHAS-RELATED"/>
    <property type="match status" value="1"/>
</dbReference>
<reference evidence="5 6" key="1">
    <citation type="submission" date="2019-02" db="EMBL/GenBank/DDBJ databases">
        <authorList>
            <person name="Goldberg S.R."/>
            <person name="Haltli B.A."/>
            <person name="Correa H."/>
            <person name="Russell K.G."/>
        </authorList>
    </citation>
    <scope>NUCLEOTIDE SEQUENCE [LARGE SCALE GENOMIC DNA]</scope>
    <source>
        <strain evidence="5 6">JCM 16186</strain>
    </source>
</reference>
<gene>
    <name evidence="5" type="ORF">E1163_11080</name>
</gene>
<name>A0ABW9RN02_9BACT</name>
<organism evidence="5 6">
    <name type="scientific">Fulvivirga kasyanovii</name>
    <dbReference type="NCBI Taxonomy" id="396812"/>
    <lineage>
        <taxon>Bacteria</taxon>
        <taxon>Pseudomonadati</taxon>
        <taxon>Bacteroidota</taxon>
        <taxon>Cytophagia</taxon>
        <taxon>Cytophagales</taxon>
        <taxon>Fulvivirgaceae</taxon>
        <taxon>Fulvivirga</taxon>
    </lineage>
</organism>
<dbReference type="InterPro" id="IPR009057">
    <property type="entry name" value="Homeodomain-like_sf"/>
</dbReference>
<proteinExistence type="predicted"/>
<dbReference type="PROSITE" id="PS01124">
    <property type="entry name" value="HTH_ARAC_FAMILY_2"/>
    <property type="match status" value="1"/>
</dbReference>
<dbReference type="Proteomes" id="UP000798808">
    <property type="component" value="Unassembled WGS sequence"/>
</dbReference>
<dbReference type="InterPro" id="IPR018062">
    <property type="entry name" value="HTH_AraC-typ_CS"/>
</dbReference>
<dbReference type="RefSeq" id="WP_155171638.1">
    <property type="nucleotide sequence ID" value="NZ_BAAAFL010000010.1"/>
</dbReference>
<dbReference type="Pfam" id="PF12833">
    <property type="entry name" value="HTH_18"/>
    <property type="match status" value="1"/>
</dbReference>
<keyword evidence="2" id="KW-0238">DNA-binding</keyword>
<keyword evidence="1" id="KW-0805">Transcription regulation</keyword>
<evidence type="ECO:0000256" key="3">
    <source>
        <dbReference type="ARBA" id="ARBA00023163"/>
    </source>
</evidence>